<gene>
    <name evidence="5" type="primary">fabF_1</name>
    <name evidence="5" type="ORF">LzC2_07220</name>
</gene>
<comment type="caution">
    <text evidence="5">The sequence shown here is derived from an EMBL/GenBank/DDBJ whole genome shotgun (WGS) entry which is preliminary data.</text>
</comment>
<dbReference type="InterPro" id="IPR016039">
    <property type="entry name" value="Thiolase-like"/>
</dbReference>
<evidence type="ECO:0000256" key="2">
    <source>
        <dbReference type="ARBA" id="ARBA00022679"/>
    </source>
</evidence>
<reference evidence="5 6" key="1">
    <citation type="journal article" date="2020" name="Syst. Appl. Microbiol.">
        <title>Alienimonas chondri sp. nov., a novel planctomycete isolated from the biofilm of the red alga Chondrus crispus.</title>
        <authorList>
            <person name="Vitorino I."/>
            <person name="Albuquerque L."/>
            <person name="Wiegand S."/>
            <person name="Kallscheuer N."/>
            <person name="da Costa M.S."/>
            <person name="Lobo-da-Cunha A."/>
            <person name="Jogler C."/>
            <person name="Lage O.M."/>
        </authorList>
    </citation>
    <scope>NUCLEOTIDE SEQUENCE [LARGE SCALE GENOMIC DNA]</scope>
    <source>
        <strain evidence="5 6">LzC2</strain>
    </source>
</reference>
<dbReference type="PANTHER" id="PTHR11712">
    <property type="entry name" value="POLYKETIDE SYNTHASE-RELATED"/>
    <property type="match status" value="1"/>
</dbReference>
<dbReference type="Gene3D" id="3.40.47.10">
    <property type="match status" value="2"/>
</dbReference>
<keyword evidence="6" id="KW-1185">Reference proteome</keyword>
<dbReference type="Pfam" id="PF02801">
    <property type="entry name" value="Ketoacyl-synt_C"/>
    <property type="match status" value="1"/>
</dbReference>
<organism evidence="5 6">
    <name type="scientific">Alienimonas chondri</name>
    <dbReference type="NCBI Taxonomy" id="2681879"/>
    <lineage>
        <taxon>Bacteria</taxon>
        <taxon>Pseudomonadati</taxon>
        <taxon>Planctomycetota</taxon>
        <taxon>Planctomycetia</taxon>
        <taxon>Planctomycetales</taxon>
        <taxon>Planctomycetaceae</taxon>
        <taxon>Alienimonas</taxon>
    </lineage>
</organism>
<protein>
    <submittedName>
        <fullName evidence="5">3-oxoacyl-[acyl-carrier-protein] synthase 2</fullName>
        <ecNumber evidence="5">2.3.1.179</ecNumber>
    </submittedName>
</protein>
<dbReference type="GO" id="GO:0004315">
    <property type="term" value="F:3-oxoacyl-[acyl-carrier-protein] synthase activity"/>
    <property type="evidence" value="ECO:0007669"/>
    <property type="project" value="UniProtKB-EC"/>
</dbReference>
<evidence type="ECO:0000256" key="3">
    <source>
        <dbReference type="RuleBase" id="RU003694"/>
    </source>
</evidence>
<dbReference type="EC" id="2.3.1.179" evidence="5"/>
<keyword evidence="2 3" id="KW-0808">Transferase</keyword>
<dbReference type="PROSITE" id="PS52004">
    <property type="entry name" value="KS3_2"/>
    <property type="match status" value="1"/>
</dbReference>
<evidence type="ECO:0000313" key="5">
    <source>
        <dbReference type="EMBL" id="NNJ24663.1"/>
    </source>
</evidence>
<proteinExistence type="inferred from homology"/>
<dbReference type="InterPro" id="IPR014030">
    <property type="entry name" value="Ketoacyl_synth_N"/>
</dbReference>
<evidence type="ECO:0000256" key="1">
    <source>
        <dbReference type="ARBA" id="ARBA00008467"/>
    </source>
</evidence>
<evidence type="ECO:0000259" key="4">
    <source>
        <dbReference type="PROSITE" id="PS52004"/>
    </source>
</evidence>
<dbReference type="SUPFAM" id="SSF53901">
    <property type="entry name" value="Thiolase-like"/>
    <property type="match status" value="2"/>
</dbReference>
<dbReference type="PANTHER" id="PTHR11712:SF336">
    <property type="entry name" value="3-OXOACYL-[ACYL-CARRIER-PROTEIN] SYNTHASE, MITOCHONDRIAL"/>
    <property type="match status" value="1"/>
</dbReference>
<accession>A0ABX1VA81</accession>
<dbReference type="InterPro" id="IPR020841">
    <property type="entry name" value="PKS_Beta-ketoAc_synthase_dom"/>
</dbReference>
<dbReference type="EMBL" id="WTPX01000014">
    <property type="protein sequence ID" value="NNJ24663.1"/>
    <property type="molecule type" value="Genomic_DNA"/>
</dbReference>
<dbReference type="InterPro" id="IPR014031">
    <property type="entry name" value="Ketoacyl_synth_C"/>
</dbReference>
<sequence length="447" mass="46221">MSNSDSLSGDRRRVVITGLGVVSPLGIGVDKFLEELKAKRSGIDVVTDVMDTSAAPGNVGGEVPDFDDGVTKEAMPKRQRKFVKVMCREIELGVVSALHAVTHSGLDLDAIDRSRMGVDFGANLMFSPPAVLADAAAACLDPHSAETAEPGKFHFERWGQKGMKLMEPLWLLKYLPNMPACHIGIALDARGPSNSLTMGGASGNAVLSEAAHIIERGRADVMVAGTTGTHLHPVRTTNAGLFGELAEGDGPPGAWCKPYDANRIGEVVGEGACTVILEERGHAEARGATIYGEVLGFGSACVSEADATGHLGKAIAVAGRAALRDAGLNPGDLGHINGHGVGSRRSDADECRGLAALLEGADVPVTGVKGFTGNAGSGSGVQELIASLMMLREGLIPVCLNHQEADADFSGLRFVAGDHAPDGGNKVFLNLNGTRGGQASAAIVRAE</sequence>
<name>A0ABX1VA81_9PLAN</name>
<dbReference type="SMART" id="SM00825">
    <property type="entry name" value="PKS_KS"/>
    <property type="match status" value="1"/>
</dbReference>
<feature type="domain" description="Ketosynthase family 3 (KS3)" evidence="4">
    <location>
        <begin position="11"/>
        <end position="445"/>
    </location>
</feature>
<dbReference type="Proteomes" id="UP000609651">
    <property type="component" value="Unassembled WGS sequence"/>
</dbReference>
<keyword evidence="5" id="KW-0012">Acyltransferase</keyword>
<evidence type="ECO:0000313" key="6">
    <source>
        <dbReference type="Proteomes" id="UP000609651"/>
    </source>
</evidence>
<dbReference type="RefSeq" id="WP_171183863.1">
    <property type="nucleotide sequence ID" value="NZ_WTPX01000014.1"/>
</dbReference>
<comment type="similarity">
    <text evidence="1 3">Belongs to the thiolase-like superfamily. Beta-ketoacyl-ACP synthases family.</text>
</comment>
<dbReference type="Pfam" id="PF00109">
    <property type="entry name" value="ketoacyl-synt"/>
    <property type="match status" value="1"/>
</dbReference>
<dbReference type="InterPro" id="IPR000794">
    <property type="entry name" value="Beta-ketoacyl_synthase"/>
</dbReference>